<keyword evidence="4 7" id="KW-0665">Pyrimidine biosynthesis</keyword>
<comment type="pathway">
    <text evidence="1 7">Pyrimidine metabolism; UMP biosynthesis via de novo pathway; UMP from orotate: step 2/2.</text>
</comment>
<organism evidence="9 10">
    <name type="scientific">Cellulomonas marina</name>
    <dbReference type="NCBI Taxonomy" id="988821"/>
    <lineage>
        <taxon>Bacteria</taxon>
        <taxon>Bacillati</taxon>
        <taxon>Actinomycetota</taxon>
        <taxon>Actinomycetes</taxon>
        <taxon>Micrococcales</taxon>
        <taxon>Cellulomonadaceae</taxon>
        <taxon>Cellulomonas</taxon>
    </lineage>
</organism>
<proteinExistence type="inferred from homology"/>
<dbReference type="InterPro" id="IPR018089">
    <property type="entry name" value="OMPdecase_AS"/>
</dbReference>
<protein>
    <recommendedName>
        <fullName evidence="7">Orotidine 5'-phosphate decarboxylase</fullName>
        <ecNumber evidence="7">4.1.1.23</ecNumber>
    </recommendedName>
    <alternativeName>
        <fullName evidence="7">OMP decarboxylase</fullName>
        <shortName evidence="7">OMPDCase</shortName>
        <shortName evidence="7">OMPdecase</shortName>
    </alternativeName>
</protein>
<evidence type="ECO:0000256" key="5">
    <source>
        <dbReference type="ARBA" id="ARBA00023239"/>
    </source>
</evidence>
<dbReference type="Pfam" id="PF00215">
    <property type="entry name" value="OMPdecase"/>
    <property type="match status" value="1"/>
</dbReference>
<dbReference type="SMART" id="SM00934">
    <property type="entry name" value="OMPdecase"/>
    <property type="match status" value="1"/>
</dbReference>
<name>A0A1I0WAL2_9CELL</name>
<dbReference type="CDD" id="cd04725">
    <property type="entry name" value="OMP_decarboxylase_like"/>
    <property type="match status" value="1"/>
</dbReference>
<evidence type="ECO:0000256" key="2">
    <source>
        <dbReference type="ARBA" id="ARBA00008847"/>
    </source>
</evidence>
<dbReference type="AlphaFoldDB" id="A0A1I0WAL2"/>
<dbReference type="InterPro" id="IPR011995">
    <property type="entry name" value="OMPdecase_type-2"/>
</dbReference>
<dbReference type="PANTHER" id="PTHR43375:SF1">
    <property type="entry name" value="OROTIDINE 5'-PHOSPHATE DECARBOXYLASE"/>
    <property type="match status" value="1"/>
</dbReference>
<evidence type="ECO:0000256" key="1">
    <source>
        <dbReference type="ARBA" id="ARBA00004861"/>
    </source>
</evidence>
<dbReference type="UniPathway" id="UPA00070">
    <property type="reaction ID" value="UER00120"/>
</dbReference>
<accession>A0A1I0WAL2</accession>
<comment type="similarity">
    <text evidence="2 7">Belongs to the OMP decarboxylase family. Type 2 subfamily.</text>
</comment>
<dbReference type="Proteomes" id="UP000199012">
    <property type="component" value="Unassembled WGS sequence"/>
</dbReference>
<evidence type="ECO:0000313" key="9">
    <source>
        <dbReference type="EMBL" id="SFA84936.1"/>
    </source>
</evidence>
<dbReference type="InterPro" id="IPR013785">
    <property type="entry name" value="Aldolase_TIM"/>
</dbReference>
<keyword evidence="10" id="KW-1185">Reference proteome</keyword>
<dbReference type="GO" id="GO:0004590">
    <property type="term" value="F:orotidine-5'-phosphate decarboxylase activity"/>
    <property type="evidence" value="ECO:0007669"/>
    <property type="project" value="UniProtKB-UniRule"/>
</dbReference>
<dbReference type="InterPro" id="IPR011060">
    <property type="entry name" value="RibuloseP-bd_barrel"/>
</dbReference>
<dbReference type="STRING" id="988821.SAMN05421867_102272"/>
<dbReference type="GO" id="GO:0044205">
    <property type="term" value="P:'de novo' UMP biosynthetic process"/>
    <property type="evidence" value="ECO:0007669"/>
    <property type="project" value="UniProtKB-UniRule"/>
</dbReference>
<keyword evidence="3 7" id="KW-0210">Decarboxylase</keyword>
<evidence type="ECO:0000256" key="6">
    <source>
        <dbReference type="ARBA" id="ARBA00049157"/>
    </source>
</evidence>
<feature type="active site" description="Proton donor" evidence="7">
    <location>
        <position position="100"/>
    </location>
</feature>
<dbReference type="GO" id="GO:0006207">
    <property type="term" value="P:'de novo' pyrimidine nucleobase biosynthetic process"/>
    <property type="evidence" value="ECO:0007669"/>
    <property type="project" value="InterPro"/>
</dbReference>
<gene>
    <name evidence="7" type="primary">pyrF</name>
    <name evidence="9" type="ORF">SAMN05421867_102272</name>
</gene>
<sequence length="306" mass="29517">MTPTRPRFGARLAAAMSAHGPLCVGIDPHPALLAAWGLPDDADGLRRFALTTLEAVAGRVAAVKPQSALFERHGSRGVAVLEEVVAAGRGTGTLVVVDAKRGDIGSTMAAYADAYLRDGSPLAGDALTVSPFLGVGSLAPAVEAAAATGRGLFVLALTSNPEGASVQHAVAPDGRSVAAGVAAYAATRNAAELAAATADDGRAGAPRVDGRDGVVALGSVGLVVGATVGDAAARTGVDLAAVRGPLLAPGVGAQGAGPAELAAVFAGARGAVLASSSRGVLAAGPAVPALREAAARAAGEAAAALA</sequence>
<dbReference type="SUPFAM" id="SSF51366">
    <property type="entry name" value="Ribulose-phoshate binding barrel"/>
    <property type="match status" value="1"/>
</dbReference>
<comment type="catalytic activity">
    <reaction evidence="6 7">
        <text>orotidine 5'-phosphate + H(+) = UMP + CO2</text>
        <dbReference type="Rhea" id="RHEA:11596"/>
        <dbReference type="ChEBI" id="CHEBI:15378"/>
        <dbReference type="ChEBI" id="CHEBI:16526"/>
        <dbReference type="ChEBI" id="CHEBI:57538"/>
        <dbReference type="ChEBI" id="CHEBI:57865"/>
        <dbReference type="EC" id="4.1.1.23"/>
    </reaction>
</comment>
<evidence type="ECO:0000256" key="3">
    <source>
        <dbReference type="ARBA" id="ARBA00022793"/>
    </source>
</evidence>
<dbReference type="Gene3D" id="3.20.20.70">
    <property type="entry name" value="Aldolase class I"/>
    <property type="match status" value="1"/>
</dbReference>
<evidence type="ECO:0000259" key="8">
    <source>
        <dbReference type="SMART" id="SM00934"/>
    </source>
</evidence>
<feature type="domain" description="Orotidine 5'-phosphate decarboxylase" evidence="8">
    <location>
        <begin position="21"/>
        <end position="293"/>
    </location>
</feature>
<dbReference type="NCBIfam" id="TIGR02127">
    <property type="entry name" value="pyrF_sub2"/>
    <property type="match status" value="1"/>
</dbReference>
<evidence type="ECO:0000256" key="7">
    <source>
        <dbReference type="HAMAP-Rule" id="MF_01215"/>
    </source>
</evidence>
<dbReference type="InterPro" id="IPR001754">
    <property type="entry name" value="OMPdeCOase_dom"/>
</dbReference>
<dbReference type="HAMAP" id="MF_01215">
    <property type="entry name" value="OMPdecase_type2"/>
    <property type="match status" value="1"/>
</dbReference>
<dbReference type="PANTHER" id="PTHR43375">
    <property type="entry name" value="OROTIDINE 5'-PHOSPHATE DECARBOXYLASE"/>
    <property type="match status" value="1"/>
</dbReference>
<dbReference type="EMBL" id="FOKA01000002">
    <property type="protein sequence ID" value="SFA84936.1"/>
    <property type="molecule type" value="Genomic_DNA"/>
</dbReference>
<dbReference type="PROSITE" id="PS00156">
    <property type="entry name" value="OMPDECASE"/>
    <property type="match status" value="1"/>
</dbReference>
<dbReference type="EC" id="4.1.1.23" evidence="7"/>
<evidence type="ECO:0000313" key="10">
    <source>
        <dbReference type="Proteomes" id="UP000199012"/>
    </source>
</evidence>
<evidence type="ECO:0000256" key="4">
    <source>
        <dbReference type="ARBA" id="ARBA00022975"/>
    </source>
</evidence>
<keyword evidence="5 7" id="KW-0456">Lyase</keyword>
<reference evidence="9 10" key="1">
    <citation type="submission" date="2016-10" db="EMBL/GenBank/DDBJ databases">
        <authorList>
            <person name="de Groot N.N."/>
        </authorList>
    </citation>
    <scope>NUCLEOTIDE SEQUENCE [LARGE SCALE GENOMIC DNA]</scope>
    <source>
        <strain evidence="9 10">CGMCC 4.6945</strain>
    </source>
</reference>